<keyword evidence="1" id="KW-0805">Transcription regulation</keyword>
<dbReference type="AlphaFoldDB" id="A0A9D1VVM4"/>
<dbReference type="InterPro" id="IPR036390">
    <property type="entry name" value="WH_DNA-bd_sf"/>
</dbReference>
<evidence type="ECO:0000256" key="3">
    <source>
        <dbReference type="ARBA" id="ARBA00023163"/>
    </source>
</evidence>
<evidence type="ECO:0000313" key="6">
    <source>
        <dbReference type="Proteomes" id="UP000824243"/>
    </source>
</evidence>
<reference evidence="5" key="2">
    <citation type="submission" date="2021-04" db="EMBL/GenBank/DDBJ databases">
        <authorList>
            <person name="Gilroy R."/>
        </authorList>
    </citation>
    <scope>NUCLEOTIDE SEQUENCE</scope>
    <source>
        <strain evidence="5">ChiSjej5B23-15282</strain>
    </source>
</reference>
<reference evidence="5" key="1">
    <citation type="journal article" date="2021" name="PeerJ">
        <title>Extensive microbial diversity within the chicken gut microbiome revealed by metagenomics and culture.</title>
        <authorList>
            <person name="Gilroy R."/>
            <person name="Ravi A."/>
            <person name="Getino M."/>
            <person name="Pursley I."/>
            <person name="Horton D.L."/>
            <person name="Alikhan N.F."/>
            <person name="Baker D."/>
            <person name="Gharbi K."/>
            <person name="Hall N."/>
            <person name="Watson M."/>
            <person name="Adriaenssens E.M."/>
            <person name="Foster-Nyarko E."/>
            <person name="Jarju S."/>
            <person name="Secka A."/>
            <person name="Antonio M."/>
            <person name="Oren A."/>
            <person name="Chaudhuri R.R."/>
            <person name="La Ragione R."/>
            <person name="Hildebrand F."/>
            <person name="Pallen M.J."/>
        </authorList>
    </citation>
    <scope>NUCLEOTIDE SEQUENCE</scope>
    <source>
        <strain evidence="5">ChiSjej5B23-15282</strain>
    </source>
</reference>
<dbReference type="SMART" id="SM00347">
    <property type="entry name" value="HTH_MARR"/>
    <property type="match status" value="1"/>
</dbReference>
<keyword evidence="3" id="KW-0804">Transcription</keyword>
<evidence type="ECO:0000256" key="1">
    <source>
        <dbReference type="ARBA" id="ARBA00023015"/>
    </source>
</evidence>
<evidence type="ECO:0000313" key="5">
    <source>
        <dbReference type="EMBL" id="HIX47716.1"/>
    </source>
</evidence>
<dbReference type="Proteomes" id="UP000824243">
    <property type="component" value="Unassembled WGS sequence"/>
</dbReference>
<dbReference type="Gene3D" id="1.10.10.10">
    <property type="entry name" value="Winged helix-like DNA-binding domain superfamily/Winged helix DNA-binding domain"/>
    <property type="match status" value="1"/>
</dbReference>
<dbReference type="InterPro" id="IPR000835">
    <property type="entry name" value="HTH_MarR-typ"/>
</dbReference>
<dbReference type="InterPro" id="IPR036388">
    <property type="entry name" value="WH-like_DNA-bd_sf"/>
</dbReference>
<name>A0A9D1VVM4_9FIRM</name>
<organism evidence="5 6">
    <name type="scientific">Candidatus Mediterraneibacter caccavium</name>
    <dbReference type="NCBI Taxonomy" id="2838661"/>
    <lineage>
        <taxon>Bacteria</taxon>
        <taxon>Bacillati</taxon>
        <taxon>Bacillota</taxon>
        <taxon>Clostridia</taxon>
        <taxon>Lachnospirales</taxon>
        <taxon>Lachnospiraceae</taxon>
        <taxon>Mediterraneibacter</taxon>
    </lineage>
</organism>
<sequence length="165" mass="19424">MCGSENMEISDSGHDVGRLINTISHQLKRRMCIQEEEDSLTTNMQRLVLHYILFESLKRDIYQKDVEKEFQIRRSTATGTLQILEKNGFINREQVEWDARLKKLTPTDKAKGVRRHILDNIRYIEELLARDIPAEKLAVCREVLSQMSENLSVDEKRREEIIDHE</sequence>
<accession>A0A9D1VVM4</accession>
<keyword evidence="2" id="KW-0238">DNA-binding</keyword>
<comment type="caution">
    <text evidence="5">The sequence shown here is derived from an EMBL/GenBank/DDBJ whole genome shotgun (WGS) entry which is preliminary data.</text>
</comment>
<evidence type="ECO:0000259" key="4">
    <source>
        <dbReference type="SMART" id="SM00347"/>
    </source>
</evidence>
<dbReference type="PANTHER" id="PTHR42756:SF1">
    <property type="entry name" value="TRANSCRIPTIONAL REPRESSOR OF EMRAB OPERON"/>
    <property type="match status" value="1"/>
</dbReference>
<proteinExistence type="predicted"/>
<dbReference type="SUPFAM" id="SSF46785">
    <property type="entry name" value="Winged helix' DNA-binding domain"/>
    <property type="match status" value="1"/>
</dbReference>
<evidence type="ECO:0000256" key="2">
    <source>
        <dbReference type="ARBA" id="ARBA00023125"/>
    </source>
</evidence>
<dbReference type="GO" id="GO:0003700">
    <property type="term" value="F:DNA-binding transcription factor activity"/>
    <property type="evidence" value="ECO:0007669"/>
    <property type="project" value="InterPro"/>
</dbReference>
<gene>
    <name evidence="5" type="ORF">H9981_01650</name>
</gene>
<dbReference type="PANTHER" id="PTHR42756">
    <property type="entry name" value="TRANSCRIPTIONAL REGULATOR, MARR"/>
    <property type="match status" value="1"/>
</dbReference>
<dbReference type="GO" id="GO:0003677">
    <property type="term" value="F:DNA binding"/>
    <property type="evidence" value="ECO:0007669"/>
    <property type="project" value="UniProtKB-KW"/>
</dbReference>
<feature type="domain" description="HTH marR-type" evidence="4">
    <location>
        <begin position="35"/>
        <end position="136"/>
    </location>
</feature>
<protein>
    <submittedName>
        <fullName evidence="5">MarR family transcriptional regulator</fullName>
    </submittedName>
</protein>
<dbReference type="EMBL" id="DXFA01000029">
    <property type="protein sequence ID" value="HIX47716.1"/>
    <property type="molecule type" value="Genomic_DNA"/>
</dbReference>
<dbReference type="Pfam" id="PF01047">
    <property type="entry name" value="MarR"/>
    <property type="match status" value="1"/>
</dbReference>